<reference evidence="1" key="1">
    <citation type="submission" date="2021-03" db="EMBL/GenBank/DDBJ databases">
        <authorList>
            <person name="Tagirdzhanova G."/>
        </authorList>
    </citation>
    <scope>NUCLEOTIDE SEQUENCE</scope>
</reference>
<dbReference type="AlphaFoldDB" id="A0A8H3G0R3"/>
<sequence>MSHPMGHNAAYVAAAQLQWRGNASKGPAIHFGAVSSTDTVLKNGTARDALIANHKVIAFEMEGAGVSNTELPTIVVKGVCDFMDSHKNKDWQEYAAITAAAGSKALLEE</sequence>
<comment type="caution">
    <text evidence="1">The sequence shown here is derived from an EMBL/GenBank/DDBJ whole genome shotgun (WGS) entry which is preliminary data.</text>
</comment>
<dbReference type="PANTHER" id="PTHR46082:SF6">
    <property type="entry name" value="AAA+ ATPASE DOMAIN-CONTAINING PROTEIN-RELATED"/>
    <property type="match status" value="1"/>
</dbReference>
<protein>
    <submittedName>
        <fullName evidence="1">Uncharacterized protein</fullName>
    </submittedName>
</protein>
<dbReference type="OrthoDB" id="20872at2759"/>
<organism evidence="1 2">
    <name type="scientific">Gomphillus americanus</name>
    <dbReference type="NCBI Taxonomy" id="1940652"/>
    <lineage>
        <taxon>Eukaryota</taxon>
        <taxon>Fungi</taxon>
        <taxon>Dikarya</taxon>
        <taxon>Ascomycota</taxon>
        <taxon>Pezizomycotina</taxon>
        <taxon>Lecanoromycetes</taxon>
        <taxon>OSLEUM clade</taxon>
        <taxon>Ostropomycetidae</taxon>
        <taxon>Ostropales</taxon>
        <taxon>Graphidaceae</taxon>
        <taxon>Gomphilloideae</taxon>
        <taxon>Gomphillus</taxon>
    </lineage>
</organism>
<dbReference type="Gene3D" id="3.40.50.1580">
    <property type="entry name" value="Nucleoside phosphorylase domain"/>
    <property type="match status" value="1"/>
</dbReference>
<dbReference type="InterPro" id="IPR053137">
    <property type="entry name" value="NLR-like"/>
</dbReference>
<gene>
    <name evidence="1" type="ORF">GOMPHAMPRED_005813</name>
</gene>
<dbReference type="PANTHER" id="PTHR46082">
    <property type="entry name" value="ATP/GTP-BINDING PROTEIN-RELATED"/>
    <property type="match status" value="1"/>
</dbReference>
<dbReference type="EMBL" id="CAJPDQ010000037">
    <property type="protein sequence ID" value="CAF9931078.1"/>
    <property type="molecule type" value="Genomic_DNA"/>
</dbReference>
<dbReference type="SUPFAM" id="SSF53167">
    <property type="entry name" value="Purine and uridine phosphorylases"/>
    <property type="match status" value="1"/>
</dbReference>
<dbReference type="GO" id="GO:0009116">
    <property type="term" value="P:nucleoside metabolic process"/>
    <property type="evidence" value="ECO:0007669"/>
    <property type="project" value="InterPro"/>
</dbReference>
<dbReference type="Proteomes" id="UP000664169">
    <property type="component" value="Unassembled WGS sequence"/>
</dbReference>
<dbReference type="GO" id="GO:0003824">
    <property type="term" value="F:catalytic activity"/>
    <property type="evidence" value="ECO:0007669"/>
    <property type="project" value="InterPro"/>
</dbReference>
<evidence type="ECO:0000313" key="1">
    <source>
        <dbReference type="EMBL" id="CAF9931078.1"/>
    </source>
</evidence>
<evidence type="ECO:0000313" key="2">
    <source>
        <dbReference type="Proteomes" id="UP000664169"/>
    </source>
</evidence>
<dbReference type="InterPro" id="IPR035994">
    <property type="entry name" value="Nucleoside_phosphorylase_sf"/>
</dbReference>
<keyword evidence="2" id="KW-1185">Reference proteome</keyword>
<name>A0A8H3G0R3_9LECA</name>
<accession>A0A8H3G0R3</accession>
<proteinExistence type="predicted"/>